<reference evidence="12" key="1">
    <citation type="journal article" date="2019" name="Int. J. Syst. Evol. Microbiol.">
        <title>The Global Catalogue of Microorganisms (GCM) 10K type strain sequencing project: providing services to taxonomists for standard genome sequencing and annotation.</title>
        <authorList>
            <consortium name="The Broad Institute Genomics Platform"/>
            <consortium name="The Broad Institute Genome Sequencing Center for Infectious Disease"/>
            <person name="Wu L."/>
            <person name="Ma J."/>
        </authorList>
    </citation>
    <scope>NUCLEOTIDE SEQUENCE [LARGE SCALE GENOMIC DNA]</scope>
    <source>
        <strain evidence="12">KCTC 13128</strain>
    </source>
</reference>
<keyword evidence="6 9" id="KW-0822">Tryptophan biosynthesis</keyword>
<comment type="caution">
    <text evidence="11">The sequence shown here is derived from an EMBL/GenBank/DDBJ whole genome shotgun (WGS) entry which is preliminary data.</text>
</comment>
<dbReference type="HAMAP" id="MF_00135">
    <property type="entry name" value="PRAI"/>
    <property type="match status" value="1"/>
</dbReference>
<dbReference type="GO" id="GO:0016740">
    <property type="term" value="F:transferase activity"/>
    <property type="evidence" value="ECO:0007669"/>
    <property type="project" value="UniProtKB-KW"/>
</dbReference>
<keyword evidence="11" id="KW-0808">Transferase</keyword>
<feature type="domain" description="N-(5'phosphoribosyl) anthranilate isomerase (PRAI)" evidence="10">
    <location>
        <begin position="3"/>
        <end position="195"/>
    </location>
</feature>
<dbReference type="RefSeq" id="WP_390274574.1">
    <property type="nucleotide sequence ID" value="NZ_JBHRSA010000057.1"/>
</dbReference>
<evidence type="ECO:0000256" key="3">
    <source>
        <dbReference type="ARBA" id="ARBA00012572"/>
    </source>
</evidence>
<dbReference type="Pfam" id="PF00697">
    <property type="entry name" value="PRAI"/>
    <property type="match status" value="1"/>
</dbReference>
<comment type="similarity">
    <text evidence="9">Belongs to the TrpF family.</text>
</comment>
<dbReference type="EC" id="5.3.1.24" evidence="3 9"/>
<evidence type="ECO:0000256" key="4">
    <source>
        <dbReference type="ARBA" id="ARBA00022272"/>
    </source>
</evidence>
<keyword evidence="8 9" id="KW-0413">Isomerase</keyword>
<dbReference type="PANTHER" id="PTHR42894:SF1">
    <property type="entry name" value="N-(5'-PHOSPHORIBOSYL)ANTHRANILATE ISOMERASE"/>
    <property type="match status" value="1"/>
</dbReference>
<protein>
    <recommendedName>
        <fullName evidence="4 9">N-(5'-phosphoribosyl)anthranilate isomerase</fullName>
        <shortName evidence="9">PRAI</shortName>
        <ecNumber evidence="3 9">5.3.1.24</ecNumber>
    </recommendedName>
</protein>
<dbReference type="SUPFAM" id="SSF51366">
    <property type="entry name" value="Ribulose-phoshate binding barrel"/>
    <property type="match status" value="1"/>
</dbReference>
<organism evidence="11 12">
    <name type="scientific">Virgibacillus xinjiangensis</name>
    <dbReference type="NCBI Taxonomy" id="393090"/>
    <lineage>
        <taxon>Bacteria</taxon>
        <taxon>Bacillati</taxon>
        <taxon>Bacillota</taxon>
        <taxon>Bacilli</taxon>
        <taxon>Bacillales</taxon>
        <taxon>Bacillaceae</taxon>
        <taxon>Virgibacillus</taxon>
    </lineage>
</organism>
<dbReference type="InterPro" id="IPR013785">
    <property type="entry name" value="Aldolase_TIM"/>
</dbReference>
<evidence type="ECO:0000256" key="2">
    <source>
        <dbReference type="ARBA" id="ARBA00004664"/>
    </source>
</evidence>
<dbReference type="GO" id="GO:0016853">
    <property type="term" value="F:isomerase activity"/>
    <property type="evidence" value="ECO:0007669"/>
    <property type="project" value="UniProtKB-KW"/>
</dbReference>
<keyword evidence="7 9" id="KW-0057">Aromatic amino acid biosynthesis</keyword>
<evidence type="ECO:0000259" key="10">
    <source>
        <dbReference type="Pfam" id="PF00697"/>
    </source>
</evidence>
<comment type="catalytic activity">
    <reaction evidence="1 9">
        <text>N-(5-phospho-beta-D-ribosyl)anthranilate = 1-(2-carboxyphenylamino)-1-deoxy-D-ribulose 5-phosphate</text>
        <dbReference type="Rhea" id="RHEA:21540"/>
        <dbReference type="ChEBI" id="CHEBI:18277"/>
        <dbReference type="ChEBI" id="CHEBI:58613"/>
        <dbReference type="EC" id="5.3.1.24"/>
    </reaction>
</comment>
<dbReference type="Proteomes" id="UP001595279">
    <property type="component" value="Unassembled WGS sequence"/>
</dbReference>
<evidence type="ECO:0000256" key="1">
    <source>
        <dbReference type="ARBA" id="ARBA00001164"/>
    </source>
</evidence>
<dbReference type="InterPro" id="IPR001240">
    <property type="entry name" value="PRAI_dom"/>
</dbReference>
<keyword evidence="12" id="KW-1185">Reference proteome</keyword>
<dbReference type="PANTHER" id="PTHR42894">
    <property type="entry name" value="N-(5'-PHOSPHORIBOSYL)ANTHRANILATE ISOMERASE"/>
    <property type="match status" value="1"/>
</dbReference>
<evidence type="ECO:0000256" key="8">
    <source>
        <dbReference type="ARBA" id="ARBA00023235"/>
    </source>
</evidence>
<keyword evidence="5 9" id="KW-0028">Amino-acid biosynthesis</keyword>
<dbReference type="CDD" id="cd00405">
    <property type="entry name" value="PRAI"/>
    <property type="match status" value="1"/>
</dbReference>
<dbReference type="EMBL" id="JBHRSA010000057">
    <property type="protein sequence ID" value="MFC3041669.1"/>
    <property type="molecule type" value="Genomic_DNA"/>
</dbReference>
<proteinExistence type="inferred from homology"/>
<dbReference type="Gene3D" id="3.20.20.70">
    <property type="entry name" value="Aldolase class I"/>
    <property type="match status" value="1"/>
</dbReference>
<sequence>MKVKICGVKTISTAHTAIQAGADFIGFVFAPSTRRITPEDAALIAHSLPSHANTVGVFVNESTENILQIANQVGLDYIQLHGDESESKVQELPYKTIKAFPFSPQELEGMEKYPCDYYLIDSPKGQNRGGNGTTFNWSMTETLPVSRNKTILAGGLTPANIQQAIEMVNPAAVDVSSGVETNGEKDPAKIREFIKKAKQTRKDEPSDHIYHA</sequence>
<gene>
    <name evidence="9" type="primary">trpF</name>
    <name evidence="11" type="ORF">ACFOGI_15600</name>
</gene>
<comment type="pathway">
    <text evidence="2 9">Amino-acid biosynthesis; L-tryptophan biosynthesis; L-tryptophan from chorismate: step 3/5.</text>
</comment>
<name>A0ABV7CZS0_9BACI</name>
<evidence type="ECO:0000256" key="9">
    <source>
        <dbReference type="HAMAP-Rule" id="MF_00135"/>
    </source>
</evidence>
<evidence type="ECO:0000256" key="7">
    <source>
        <dbReference type="ARBA" id="ARBA00023141"/>
    </source>
</evidence>
<accession>A0ABV7CZS0</accession>
<dbReference type="InterPro" id="IPR044643">
    <property type="entry name" value="TrpF_fam"/>
</dbReference>
<dbReference type="InterPro" id="IPR011060">
    <property type="entry name" value="RibuloseP-bd_barrel"/>
</dbReference>
<evidence type="ECO:0000313" key="11">
    <source>
        <dbReference type="EMBL" id="MFC3041669.1"/>
    </source>
</evidence>
<evidence type="ECO:0000256" key="5">
    <source>
        <dbReference type="ARBA" id="ARBA00022605"/>
    </source>
</evidence>
<evidence type="ECO:0000313" key="12">
    <source>
        <dbReference type="Proteomes" id="UP001595279"/>
    </source>
</evidence>
<evidence type="ECO:0000256" key="6">
    <source>
        <dbReference type="ARBA" id="ARBA00022822"/>
    </source>
</evidence>